<dbReference type="InterPro" id="IPR050205">
    <property type="entry name" value="CDPK_Ser/Thr_kinases"/>
</dbReference>
<sequence length="414" mass="46820">MQFWKYIFILFDYNVFCFVHSAYLPSNRQILDKRLYDPSNEITILKQFQHLDNVIKLYEVYDTERYVYMVTEYLAGGSLMDRMLRKHCFAEYEASAVTEHLARTLGELHAKGAIYGNLKSSNLFYAGLDQAPNSLRLCDFRFATQQQLGQRVVAPASYAHGYAAPEILRGQEMTYSCDMWSLGILLSIMLVGRTPYSHRSNDTPSAVLSRLDDEDSVQLVGSWWDVISTEAKDLVLRLLQRDSKKRITASGVLSHEWIRNRHELSRQVISGKTPLSSGTKVVLPARTTTTNPIVPTLEPVTSSQLAVRRQQSRVRTSVKNFTICPTKPINTCNEYATSTPMDTRISSVTMQWPGNPYTNSFVHTSNQAAQPKPKTAPGGYFSSSTTFTLGNNDKRRPFFSSNHGSINSQPRIVV</sequence>
<proteinExistence type="inferred from homology"/>
<dbReference type="OrthoDB" id="63267at2759"/>
<evidence type="ECO:0000256" key="3">
    <source>
        <dbReference type="ARBA" id="ARBA00022679"/>
    </source>
</evidence>
<protein>
    <recommendedName>
        <fullName evidence="8">Protein kinase domain-containing protein</fullName>
    </recommendedName>
</protein>
<dbReference type="EMBL" id="LUCH01017343">
    <property type="protein sequence ID" value="KAF5395076.1"/>
    <property type="molecule type" value="Genomic_DNA"/>
</dbReference>
<evidence type="ECO:0000256" key="2">
    <source>
        <dbReference type="ARBA" id="ARBA00022527"/>
    </source>
</evidence>
<dbReference type="Gene3D" id="1.10.510.10">
    <property type="entry name" value="Transferase(Phosphotransferase) domain 1"/>
    <property type="match status" value="1"/>
</dbReference>
<keyword evidence="2" id="KW-0723">Serine/threonine-protein kinase</keyword>
<evidence type="ECO:0000259" key="8">
    <source>
        <dbReference type="PROSITE" id="PS50011"/>
    </source>
</evidence>
<evidence type="ECO:0000256" key="5">
    <source>
        <dbReference type="ARBA" id="ARBA00022777"/>
    </source>
</evidence>
<dbReference type="PANTHER" id="PTHR24349">
    <property type="entry name" value="SERINE/THREONINE-PROTEIN KINASE"/>
    <property type="match status" value="1"/>
</dbReference>
<feature type="domain" description="Protein kinase" evidence="8">
    <location>
        <begin position="1"/>
        <end position="258"/>
    </location>
</feature>
<dbReference type="InterPro" id="IPR000719">
    <property type="entry name" value="Prot_kinase_dom"/>
</dbReference>
<dbReference type="Proteomes" id="UP000748531">
    <property type="component" value="Unassembled WGS sequence"/>
</dbReference>
<comment type="caution">
    <text evidence="9">The sequence shown here is derived from an EMBL/GenBank/DDBJ whole genome shotgun (WGS) entry which is preliminary data.</text>
</comment>
<dbReference type="Gene3D" id="3.30.200.20">
    <property type="entry name" value="Phosphorylase Kinase, domain 1"/>
    <property type="match status" value="1"/>
</dbReference>
<keyword evidence="5" id="KW-0418">Kinase</keyword>
<gene>
    <name evidence="9" type="ORF">PHET_08181</name>
</gene>
<accession>A0A8J4WCU9</accession>
<dbReference type="InterPro" id="IPR011009">
    <property type="entry name" value="Kinase-like_dom_sf"/>
</dbReference>
<organism evidence="9 10">
    <name type="scientific">Paragonimus heterotremus</name>
    <dbReference type="NCBI Taxonomy" id="100268"/>
    <lineage>
        <taxon>Eukaryota</taxon>
        <taxon>Metazoa</taxon>
        <taxon>Spiralia</taxon>
        <taxon>Lophotrochozoa</taxon>
        <taxon>Platyhelminthes</taxon>
        <taxon>Trematoda</taxon>
        <taxon>Digenea</taxon>
        <taxon>Plagiorchiida</taxon>
        <taxon>Troglotremata</taxon>
        <taxon>Troglotrematidae</taxon>
        <taxon>Paragonimus</taxon>
    </lineage>
</organism>
<name>A0A8J4WCU9_9TREM</name>
<evidence type="ECO:0000313" key="9">
    <source>
        <dbReference type="EMBL" id="KAF5395076.1"/>
    </source>
</evidence>
<reference evidence="9" key="1">
    <citation type="submission" date="2019-05" db="EMBL/GenBank/DDBJ databases">
        <title>Annotation for the trematode Paragonimus heterotremus.</title>
        <authorList>
            <person name="Choi Y.-J."/>
        </authorList>
    </citation>
    <scope>NUCLEOTIDE SEQUENCE</scope>
    <source>
        <strain evidence="9">LC</strain>
    </source>
</reference>
<dbReference type="AlphaFoldDB" id="A0A8J4WCU9"/>
<dbReference type="GO" id="GO:0004674">
    <property type="term" value="F:protein serine/threonine kinase activity"/>
    <property type="evidence" value="ECO:0007669"/>
    <property type="project" value="UniProtKB-KW"/>
</dbReference>
<keyword evidence="3" id="KW-0808">Transferase</keyword>
<dbReference type="Pfam" id="PF00069">
    <property type="entry name" value="Pkinase"/>
    <property type="match status" value="1"/>
</dbReference>
<dbReference type="PROSITE" id="PS50011">
    <property type="entry name" value="PROTEIN_KINASE_DOM"/>
    <property type="match status" value="1"/>
</dbReference>
<dbReference type="SUPFAM" id="SSF56112">
    <property type="entry name" value="Protein kinase-like (PK-like)"/>
    <property type="match status" value="1"/>
</dbReference>
<feature type="compositionally biased region" description="Polar residues" evidence="7">
    <location>
        <begin position="399"/>
        <end position="414"/>
    </location>
</feature>
<feature type="region of interest" description="Disordered" evidence="7">
    <location>
        <begin position="391"/>
        <end position="414"/>
    </location>
</feature>
<evidence type="ECO:0000313" key="10">
    <source>
        <dbReference type="Proteomes" id="UP000748531"/>
    </source>
</evidence>
<evidence type="ECO:0000256" key="6">
    <source>
        <dbReference type="ARBA" id="ARBA00022840"/>
    </source>
</evidence>
<evidence type="ECO:0000256" key="1">
    <source>
        <dbReference type="ARBA" id="ARBA00006692"/>
    </source>
</evidence>
<keyword evidence="10" id="KW-1185">Reference proteome</keyword>
<dbReference type="GO" id="GO:0005524">
    <property type="term" value="F:ATP binding"/>
    <property type="evidence" value="ECO:0007669"/>
    <property type="project" value="UniProtKB-KW"/>
</dbReference>
<comment type="similarity">
    <text evidence="1">Belongs to the protein kinase superfamily. CAMK Ser/Thr protein kinase family.</text>
</comment>
<keyword evidence="6" id="KW-0067">ATP-binding</keyword>
<evidence type="ECO:0000256" key="4">
    <source>
        <dbReference type="ARBA" id="ARBA00022741"/>
    </source>
</evidence>
<evidence type="ECO:0000256" key="7">
    <source>
        <dbReference type="SAM" id="MobiDB-lite"/>
    </source>
</evidence>
<keyword evidence="4" id="KW-0547">Nucleotide-binding</keyword>